<feature type="compositionally biased region" description="Polar residues" evidence="2">
    <location>
        <begin position="266"/>
        <end position="276"/>
    </location>
</feature>
<feature type="region of interest" description="Disordered" evidence="2">
    <location>
        <begin position="185"/>
        <end position="280"/>
    </location>
</feature>
<feature type="compositionally biased region" description="Low complexity" evidence="2">
    <location>
        <begin position="253"/>
        <end position="265"/>
    </location>
</feature>
<feature type="non-terminal residue" evidence="3">
    <location>
        <position position="516"/>
    </location>
</feature>
<protein>
    <submittedName>
        <fullName evidence="3">Uncharacterized protein</fullName>
    </submittedName>
</protein>
<reference evidence="3 4" key="1">
    <citation type="journal article" date="2023" name="Commun. Biol.">
        <title>Genome analysis of Parmales, the sister group of diatoms, reveals the evolutionary specialization of diatoms from phago-mixotrophs to photoautotrophs.</title>
        <authorList>
            <person name="Ban H."/>
            <person name="Sato S."/>
            <person name="Yoshikawa S."/>
            <person name="Yamada K."/>
            <person name="Nakamura Y."/>
            <person name="Ichinomiya M."/>
            <person name="Sato N."/>
            <person name="Blanc-Mathieu R."/>
            <person name="Endo H."/>
            <person name="Kuwata A."/>
            <person name="Ogata H."/>
        </authorList>
    </citation>
    <scope>NUCLEOTIDE SEQUENCE [LARGE SCALE GENOMIC DNA]</scope>
</reference>
<keyword evidence="4" id="KW-1185">Reference proteome</keyword>
<proteinExistence type="predicted"/>
<sequence>MLHPPPLNSPPDVILAFVRSWEESDRASRAEIDLKGAGGRFYSTVRCSSEVAGVLAKLESIRLSEFGGVNSSARNPRGVRKSKAADAGALFLSPRATKAAVKAAAKKSEEEPPATPRSARMILEAREYSASRVSVSPGPASPNVDDDDSDCHSDAGIGAGILNDMYLRGSYSEHTGPLGDALAVFEQGSPVSPPVSPPPAAAPRAAAGKKKKAKTKTKKKAAPAAPPSPYKPASPTPQPTLQIVKKKKKKTAKAAPVAVAVASSANAENDPNQLNVNHLDVNLHPSLPPPPSASSPSYTAAMASTQASRLTAASQAANAADRKAADLQSANVLLLRKVSTLEAELSREKVRGKSRAVEASAANSRLTELSAEVAALGARADAAEAEAETQKSRAREITGRCADAEVQLDAEKSRSALLKARGEELKQALRKVTDMKGNNDYAPAVPSPSRGPSAPDPKELALAVKQRTQNLENENSYLRAQVASEIQCKQDLQKVVDEQAERMKVERRSVTELSEK</sequence>
<evidence type="ECO:0000313" key="3">
    <source>
        <dbReference type="EMBL" id="GMI19842.1"/>
    </source>
</evidence>
<feature type="region of interest" description="Disordered" evidence="2">
    <location>
        <begin position="435"/>
        <end position="458"/>
    </location>
</feature>
<keyword evidence="1" id="KW-0175">Coiled coil</keyword>
<dbReference type="Proteomes" id="UP001165060">
    <property type="component" value="Unassembled WGS sequence"/>
</dbReference>
<comment type="caution">
    <text evidence="3">The sequence shown here is derived from an EMBL/GenBank/DDBJ whole genome shotgun (WGS) entry which is preliminary data.</text>
</comment>
<evidence type="ECO:0000256" key="2">
    <source>
        <dbReference type="SAM" id="MobiDB-lite"/>
    </source>
</evidence>
<feature type="compositionally biased region" description="Basic residues" evidence="2">
    <location>
        <begin position="207"/>
        <end position="221"/>
    </location>
</feature>
<feature type="region of interest" description="Disordered" evidence="2">
    <location>
        <begin position="103"/>
        <end position="157"/>
    </location>
</feature>
<feature type="compositionally biased region" description="Pro residues" evidence="2">
    <location>
        <begin position="191"/>
        <end position="201"/>
    </location>
</feature>
<feature type="compositionally biased region" description="Pro residues" evidence="2">
    <location>
        <begin position="224"/>
        <end position="238"/>
    </location>
</feature>
<accession>A0ABQ6M5N5</accession>
<feature type="coiled-coil region" evidence="1">
    <location>
        <begin position="366"/>
        <end position="400"/>
    </location>
</feature>
<name>A0ABQ6M5N5_9STRA</name>
<dbReference type="EMBL" id="BRYB01002455">
    <property type="protein sequence ID" value="GMI19842.1"/>
    <property type="molecule type" value="Genomic_DNA"/>
</dbReference>
<gene>
    <name evidence="3" type="ORF">TeGR_g2450</name>
</gene>
<evidence type="ECO:0000313" key="4">
    <source>
        <dbReference type="Proteomes" id="UP001165060"/>
    </source>
</evidence>
<evidence type="ECO:0000256" key="1">
    <source>
        <dbReference type="SAM" id="Coils"/>
    </source>
</evidence>
<organism evidence="3 4">
    <name type="scientific">Tetraparma gracilis</name>
    <dbReference type="NCBI Taxonomy" id="2962635"/>
    <lineage>
        <taxon>Eukaryota</taxon>
        <taxon>Sar</taxon>
        <taxon>Stramenopiles</taxon>
        <taxon>Ochrophyta</taxon>
        <taxon>Bolidophyceae</taxon>
        <taxon>Parmales</taxon>
        <taxon>Triparmaceae</taxon>
        <taxon>Tetraparma</taxon>
    </lineage>
</organism>